<evidence type="ECO:0000256" key="3">
    <source>
        <dbReference type="ARBA" id="ARBA00022729"/>
    </source>
</evidence>
<evidence type="ECO:0000259" key="6">
    <source>
        <dbReference type="SMART" id="SM00198"/>
    </source>
</evidence>
<keyword evidence="8" id="KW-1185">Reference proteome</keyword>
<dbReference type="InterPro" id="IPR002413">
    <property type="entry name" value="V5_allergen-like"/>
</dbReference>
<dbReference type="Gene3D" id="3.40.33.10">
    <property type="entry name" value="CAP"/>
    <property type="match status" value="1"/>
</dbReference>
<dbReference type="FunFam" id="3.40.33.10:FF:000006">
    <property type="entry name" value="Putative pathogenesis-related protein 1"/>
    <property type="match status" value="1"/>
</dbReference>
<feature type="non-terminal residue" evidence="7">
    <location>
        <position position="215"/>
    </location>
</feature>
<keyword evidence="5" id="KW-0568">Pathogenesis-related protein</keyword>
<dbReference type="CDD" id="cd05381">
    <property type="entry name" value="CAP_PR-1"/>
    <property type="match status" value="1"/>
</dbReference>
<dbReference type="PROSITE" id="PS01009">
    <property type="entry name" value="CRISP_1"/>
    <property type="match status" value="1"/>
</dbReference>
<proteinExistence type="inferred from homology"/>
<dbReference type="OrthoDB" id="337038at2759"/>
<evidence type="ECO:0000256" key="2">
    <source>
        <dbReference type="ARBA" id="ARBA00009923"/>
    </source>
</evidence>
<keyword evidence="3" id="KW-0732">Signal</keyword>
<name>A0A843XQT3_COLES</name>
<evidence type="ECO:0000313" key="8">
    <source>
        <dbReference type="Proteomes" id="UP000652761"/>
    </source>
</evidence>
<sequence>STTPSFSVICIFHLLFRRRYHVHLLSAPASRPCSVLTPPPLPVPVGTHPAAVVLMHSMGIHVADAQNTPSDWVNLHNAARSSVGVAPMSWDNTVAAYAWWYANQRIGDCQLKHSEGPYGENLFVGWGRELSAADAVKAWVDERQHYNCRSNSCISGQICGHYTQVVWSSSIRIGCARVKCSNDGIFITCNYSPPGTSSASALTHAVIFIFTKKIF</sequence>
<dbReference type="GO" id="GO:0098542">
    <property type="term" value="P:defense response to other organism"/>
    <property type="evidence" value="ECO:0007669"/>
    <property type="project" value="UniProtKB-ARBA"/>
</dbReference>
<dbReference type="GO" id="GO:0005576">
    <property type="term" value="C:extracellular region"/>
    <property type="evidence" value="ECO:0007669"/>
    <property type="project" value="InterPro"/>
</dbReference>
<evidence type="ECO:0000256" key="5">
    <source>
        <dbReference type="ARBA" id="ARBA00023265"/>
    </source>
</evidence>
<dbReference type="InterPro" id="IPR018244">
    <property type="entry name" value="Allrgn_V5/Tpx1_CS"/>
</dbReference>
<comment type="function">
    <text evidence="1">Probably involved in the defense reaction of plants against pathogens.</text>
</comment>
<dbReference type="Proteomes" id="UP000652761">
    <property type="component" value="Unassembled WGS sequence"/>
</dbReference>
<organism evidence="7 8">
    <name type="scientific">Colocasia esculenta</name>
    <name type="common">Wild taro</name>
    <name type="synonym">Arum esculentum</name>
    <dbReference type="NCBI Taxonomy" id="4460"/>
    <lineage>
        <taxon>Eukaryota</taxon>
        <taxon>Viridiplantae</taxon>
        <taxon>Streptophyta</taxon>
        <taxon>Embryophyta</taxon>
        <taxon>Tracheophyta</taxon>
        <taxon>Spermatophyta</taxon>
        <taxon>Magnoliopsida</taxon>
        <taxon>Liliopsida</taxon>
        <taxon>Araceae</taxon>
        <taxon>Aroideae</taxon>
        <taxon>Colocasieae</taxon>
        <taxon>Colocasia</taxon>
    </lineage>
</organism>
<dbReference type="PRINTS" id="PR00838">
    <property type="entry name" value="V5ALLERGEN"/>
</dbReference>
<protein>
    <recommendedName>
        <fullName evidence="6">SCP domain-containing protein</fullName>
    </recommendedName>
</protein>
<accession>A0A843XQT3</accession>
<dbReference type="SMART" id="SM00198">
    <property type="entry name" value="SCP"/>
    <property type="match status" value="1"/>
</dbReference>
<dbReference type="InterPro" id="IPR001283">
    <property type="entry name" value="CRISP-related"/>
</dbReference>
<evidence type="ECO:0000256" key="1">
    <source>
        <dbReference type="ARBA" id="ARBA00003143"/>
    </source>
</evidence>
<dbReference type="PANTHER" id="PTHR10334">
    <property type="entry name" value="CYSTEINE-RICH SECRETORY PROTEIN-RELATED"/>
    <property type="match status" value="1"/>
</dbReference>
<dbReference type="PRINTS" id="PR00837">
    <property type="entry name" value="V5TPXLIKE"/>
</dbReference>
<gene>
    <name evidence="7" type="ORF">Taro_054304</name>
</gene>
<dbReference type="Pfam" id="PF00188">
    <property type="entry name" value="CAP"/>
    <property type="match status" value="1"/>
</dbReference>
<keyword evidence="4" id="KW-1015">Disulfide bond</keyword>
<dbReference type="InterPro" id="IPR035940">
    <property type="entry name" value="CAP_sf"/>
</dbReference>
<evidence type="ECO:0000256" key="4">
    <source>
        <dbReference type="ARBA" id="ARBA00023157"/>
    </source>
</evidence>
<comment type="similarity">
    <text evidence="2">Belongs to the CRISP family.</text>
</comment>
<comment type="caution">
    <text evidence="7">The sequence shown here is derived from an EMBL/GenBank/DDBJ whole genome shotgun (WGS) entry which is preliminary data.</text>
</comment>
<dbReference type="SUPFAM" id="SSF55797">
    <property type="entry name" value="PR-1-like"/>
    <property type="match status" value="1"/>
</dbReference>
<dbReference type="AlphaFoldDB" id="A0A843XQT3"/>
<evidence type="ECO:0000313" key="7">
    <source>
        <dbReference type="EMBL" id="MQM21267.1"/>
    </source>
</evidence>
<keyword evidence="5" id="KW-0611">Plant defense</keyword>
<feature type="non-terminal residue" evidence="7">
    <location>
        <position position="1"/>
    </location>
</feature>
<dbReference type="InterPro" id="IPR014044">
    <property type="entry name" value="CAP_dom"/>
</dbReference>
<feature type="domain" description="SCP" evidence="6">
    <location>
        <begin position="67"/>
        <end position="199"/>
    </location>
</feature>
<reference evidence="7" key="1">
    <citation type="submission" date="2017-07" db="EMBL/GenBank/DDBJ databases">
        <title>Taro Niue Genome Assembly and Annotation.</title>
        <authorList>
            <person name="Atibalentja N."/>
            <person name="Keating K."/>
            <person name="Fields C.J."/>
        </authorList>
    </citation>
    <scope>NUCLEOTIDE SEQUENCE</scope>
    <source>
        <strain evidence="7">Niue_2</strain>
        <tissue evidence="7">Leaf</tissue>
    </source>
</reference>
<dbReference type="EMBL" id="NMUH01010796">
    <property type="protein sequence ID" value="MQM21267.1"/>
    <property type="molecule type" value="Genomic_DNA"/>
</dbReference>